<dbReference type="GO" id="GO:0016042">
    <property type="term" value="P:lipid catabolic process"/>
    <property type="evidence" value="ECO:0007669"/>
    <property type="project" value="UniProtKB-KW"/>
</dbReference>
<keyword evidence="6" id="KW-0443">Lipid metabolism</keyword>
<dbReference type="GO" id="GO:0004806">
    <property type="term" value="F:triacylglycerol lipase activity"/>
    <property type="evidence" value="ECO:0007669"/>
    <property type="project" value="UniProtKB-EC"/>
</dbReference>
<evidence type="ECO:0000256" key="1">
    <source>
        <dbReference type="ARBA" id="ARBA00001024"/>
    </source>
</evidence>
<dbReference type="PANTHER" id="PTHR34853">
    <property type="match status" value="1"/>
</dbReference>
<proteinExistence type="inferred from homology"/>
<keyword evidence="11" id="KW-1185">Reference proteome</keyword>
<dbReference type="OrthoDB" id="2373480at2759"/>
<accession>A0A0M9VQA9</accession>
<dbReference type="EC" id="3.1.1.3" evidence="2"/>
<gene>
    <name evidence="10" type="ORF">Malapachy_2356</name>
</gene>
<evidence type="ECO:0000256" key="7">
    <source>
        <dbReference type="ARBA" id="ARBA00043986"/>
    </source>
</evidence>
<evidence type="ECO:0000256" key="4">
    <source>
        <dbReference type="ARBA" id="ARBA00022963"/>
    </source>
</evidence>
<evidence type="ECO:0000256" key="3">
    <source>
        <dbReference type="ARBA" id="ARBA00022801"/>
    </source>
</evidence>
<evidence type="ECO:0000256" key="8">
    <source>
        <dbReference type="ARBA" id="ARBA00047591"/>
    </source>
</evidence>
<dbReference type="Gene3D" id="3.40.50.1820">
    <property type="entry name" value="alpha/beta hydrolase"/>
    <property type="match status" value="1"/>
</dbReference>
<comment type="catalytic activity">
    <reaction evidence="1">
        <text>a triacylglycerol + H2O = a diacylglycerol + a fatty acid + H(+)</text>
        <dbReference type="Rhea" id="RHEA:12044"/>
        <dbReference type="ChEBI" id="CHEBI:15377"/>
        <dbReference type="ChEBI" id="CHEBI:15378"/>
        <dbReference type="ChEBI" id="CHEBI:17855"/>
        <dbReference type="ChEBI" id="CHEBI:18035"/>
        <dbReference type="ChEBI" id="CHEBI:28868"/>
        <dbReference type="EC" id="3.1.1.3"/>
    </reaction>
</comment>
<dbReference type="Pfam" id="PF03583">
    <property type="entry name" value="LIP"/>
    <property type="match status" value="1"/>
</dbReference>
<evidence type="ECO:0000313" key="10">
    <source>
        <dbReference type="EMBL" id="KOS15132.1"/>
    </source>
</evidence>
<dbReference type="PANTHER" id="PTHR34853:SF5">
    <property type="entry name" value="LIP-DOMAIN-CONTAINING PROTEIN-RELATED"/>
    <property type="match status" value="1"/>
</dbReference>
<evidence type="ECO:0000256" key="9">
    <source>
        <dbReference type="ARBA" id="ARBA00048461"/>
    </source>
</evidence>
<sequence>MTTILVPYNAKMDKVFAYGVIEDTNAPQCAPSYGFQVGIAYDTGFFVNPALLLPFLQEGYVVTVPDEQGNVNAFASGRVEGHQTLDGIRTTLAFDKLKLADNVKVAGWGYSGGGI</sequence>
<comment type="caution">
    <text evidence="10">The sequence shown here is derived from an EMBL/GenBank/DDBJ whole genome shotgun (WGS) entry which is preliminary data.</text>
</comment>
<protein>
    <recommendedName>
        <fullName evidence="2">triacylglycerol lipase</fullName>
        <ecNumber evidence="2">3.1.1.3</ecNumber>
    </recommendedName>
</protein>
<dbReference type="VEuPathDB" id="FungiDB:Malapachy_2356"/>
<dbReference type="AlphaFoldDB" id="A0A0M9VQA9"/>
<reference evidence="10 11" key="1">
    <citation type="submission" date="2015-07" db="EMBL/GenBank/DDBJ databases">
        <title>Draft Genome Sequence of Malassezia furfur CBS1878 and Malassezia pachydermatis CBS1879.</title>
        <authorList>
            <person name="Triana S."/>
            <person name="Ohm R."/>
            <person name="Gonzalez A."/>
            <person name="DeCock H."/>
            <person name="Restrepo S."/>
            <person name="Celis A."/>
        </authorList>
    </citation>
    <scope>NUCLEOTIDE SEQUENCE [LARGE SCALE GENOMIC DNA]</scope>
    <source>
        <strain evidence="10 11">CBS 1879</strain>
    </source>
</reference>
<evidence type="ECO:0000256" key="5">
    <source>
        <dbReference type="ARBA" id="ARBA00023026"/>
    </source>
</evidence>
<dbReference type="GeneID" id="28728723"/>
<comment type="catalytic activity">
    <reaction evidence="8">
        <text>a diacylglycerol + H2O = a monoacylglycerol + a fatty acid + H(+)</text>
        <dbReference type="Rhea" id="RHEA:32731"/>
        <dbReference type="ChEBI" id="CHEBI:15377"/>
        <dbReference type="ChEBI" id="CHEBI:15378"/>
        <dbReference type="ChEBI" id="CHEBI:17408"/>
        <dbReference type="ChEBI" id="CHEBI:18035"/>
        <dbReference type="ChEBI" id="CHEBI:28868"/>
    </reaction>
</comment>
<dbReference type="InterPro" id="IPR005152">
    <property type="entry name" value="Lipase_secreted"/>
</dbReference>
<dbReference type="Proteomes" id="UP000037751">
    <property type="component" value="Unassembled WGS sequence"/>
</dbReference>
<organism evidence="10 11">
    <name type="scientific">Malassezia pachydermatis</name>
    <dbReference type="NCBI Taxonomy" id="77020"/>
    <lineage>
        <taxon>Eukaryota</taxon>
        <taxon>Fungi</taxon>
        <taxon>Dikarya</taxon>
        <taxon>Basidiomycota</taxon>
        <taxon>Ustilaginomycotina</taxon>
        <taxon>Malasseziomycetes</taxon>
        <taxon>Malasseziales</taxon>
        <taxon>Malasseziaceae</taxon>
        <taxon>Malassezia</taxon>
    </lineage>
</organism>
<dbReference type="InterPro" id="IPR029058">
    <property type="entry name" value="AB_hydrolase_fold"/>
</dbReference>
<keyword evidence="3" id="KW-0378">Hydrolase</keyword>
<dbReference type="RefSeq" id="XP_017992764.1">
    <property type="nucleotide sequence ID" value="XM_018136848.1"/>
</dbReference>
<comment type="similarity">
    <text evidence="7">Belongs to the AB hydrolase superfamily. Lipase family. Class Lip subfamily.</text>
</comment>
<evidence type="ECO:0000313" key="11">
    <source>
        <dbReference type="Proteomes" id="UP000037751"/>
    </source>
</evidence>
<name>A0A0M9VQA9_9BASI</name>
<keyword evidence="5" id="KW-0843">Virulence</keyword>
<dbReference type="EMBL" id="LGAV01000002">
    <property type="protein sequence ID" value="KOS15132.1"/>
    <property type="molecule type" value="Genomic_DNA"/>
</dbReference>
<evidence type="ECO:0000256" key="6">
    <source>
        <dbReference type="ARBA" id="ARBA00023098"/>
    </source>
</evidence>
<comment type="catalytic activity">
    <reaction evidence="9">
        <text>a monoacylglycerol + H2O = glycerol + a fatty acid + H(+)</text>
        <dbReference type="Rhea" id="RHEA:15245"/>
        <dbReference type="ChEBI" id="CHEBI:15377"/>
        <dbReference type="ChEBI" id="CHEBI:15378"/>
        <dbReference type="ChEBI" id="CHEBI:17408"/>
        <dbReference type="ChEBI" id="CHEBI:17754"/>
        <dbReference type="ChEBI" id="CHEBI:28868"/>
    </reaction>
</comment>
<dbReference type="STRING" id="77020.A0A0M9VQA9"/>
<keyword evidence="4" id="KW-0442">Lipid degradation</keyword>
<evidence type="ECO:0000256" key="2">
    <source>
        <dbReference type="ARBA" id="ARBA00013279"/>
    </source>
</evidence>